<sequence length="137" mass="15740">MNIVHTTESKYQCSISSSIPFHALPFHLVEKLNCSMDSPMFTHTINQCIESDNIWLHSFLVHTTKQLLCSIDVSSFTKPINQAIIRNRVGSTFISRFHLFQQTQTTFFPPSLTKSINQSVKQHNIRLNTNSHSIKHL</sequence>
<keyword evidence="2" id="KW-1185">Reference proteome</keyword>
<dbReference type="Gramene" id="C.cajan_20782.t">
    <property type="protein sequence ID" value="C.cajan_20782.t.cds1"/>
    <property type="gene ID" value="C.cajan_20782"/>
</dbReference>
<proteinExistence type="predicted"/>
<gene>
    <name evidence="1" type="ORF">KK1_021402</name>
</gene>
<dbReference type="EMBL" id="CM003603">
    <property type="protein sequence ID" value="KYP77131.1"/>
    <property type="molecule type" value="Genomic_DNA"/>
</dbReference>
<dbReference type="AlphaFoldDB" id="A0A151UD19"/>
<reference evidence="1 2" key="1">
    <citation type="journal article" date="2012" name="Nat. Biotechnol.">
        <title>Draft genome sequence of pigeonpea (Cajanus cajan), an orphan legume crop of resource-poor farmers.</title>
        <authorList>
            <person name="Varshney R.K."/>
            <person name="Chen W."/>
            <person name="Li Y."/>
            <person name="Bharti A.K."/>
            <person name="Saxena R.K."/>
            <person name="Schlueter J.A."/>
            <person name="Donoghue M.T."/>
            <person name="Azam S."/>
            <person name="Fan G."/>
            <person name="Whaley A.M."/>
            <person name="Farmer A.D."/>
            <person name="Sheridan J."/>
            <person name="Iwata A."/>
            <person name="Tuteja R."/>
            <person name="Penmetsa R.V."/>
            <person name="Wu W."/>
            <person name="Upadhyaya H.D."/>
            <person name="Yang S.P."/>
            <person name="Shah T."/>
            <person name="Saxena K.B."/>
            <person name="Michael T."/>
            <person name="McCombie W.R."/>
            <person name="Yang B."/>
            <person name="Zhang G."/>
            <person name="Yang H."/>
            <person name="Wang J."/>
            <person name="Spillane C."/>
            <person name="Cook D.R."/>
            <person name="May G.D."/>
            <person name="Xu X."/>
            <person name="Jackson S.A."/>
        </authorList>
    </citation>
    <scope>NUCLEOTIDE SEQUENCE [LARGE SCALE GENOMIC DNA]</scope>
    <source>
        <strain evidence="2">cv. Asha</strain>
    </source>
</reference>
<name>A0A151UD19_CAJCA</name>
<organism evidence="1 2">
    <name type="scientific">Cajanus cajan</name>
    <name type="common">Pigeon pea</name>
    <name type="synonym">Cajanus indicus</name>
    <dbReference type="NCBI Taxonomy" id="3821"/>
    <lineage>
        <taxon>Eukaryota</taxon>
        <taxon>Viridiplantae</taxon>
        <taxon>Streptophyta</taxon>
        <taxon>Embryophyta</taxon>
        <taxon>Tracheophyta</taxon>
        <taxon>Spermatophyta</taxon>
        <taxon>Magnoliopsida</taxon>
        <taxon>eudicotyledons</taxon>
        <taxon>Gunneridae</taxon>
        <taxon>Pentapetalae</taxon>
        <taxon>rosids</taxon>
        <taxon>fabids</taxon>
        <taxon>Fabales</taxon>
        <taxon>Fabaceae</taxon>
        <taxon>Papilionoideae</taxon>
        <taxon>50 kb inversion clade</taxon>
        <taxon>NPAAA clade</taxon>
        <taxon>indigoferoid/millettioid clade</taxon>
        <taxon>Phaseoleae</taxon>
        <taxon>Cajanus</taxon>
    </lineage>
</organism>
<accession>A0A151UD19</accession>
<evidence type="ECO:0000313" key="2">
    <source>
        <dbReference type="Proteomes" id="UP000075243"/>
    </source>
</evidence>
<protein>
    <submittedName>
        <fullName evidence="1">Uncharacterized protein</fullName>
    </submittedName>
</protein>
<evidence type="ECO:0000313" key="1">
    <source>
        <dbReference type="EMBL" id="KYP77131.1"/>
    </source>
</evidence>
<dbReference type="Proteomes" id="UP000075243">
    <property type="component" value="Chromosome 1"/>
</dbReference>